<dbReference type="AlphaFoldDB" id="A0A9D1TRJ7"/>
<evidence type="ECO:0000256" key="1">
    <source>
        <dbReference type="SAM" id="MobiDB-lite"/>
    </source>
</evidence>
<sequence length="59" mass="6919">MKQENFDVRCPRCNKLLARGKAIFMSFKCPRCGTFYELRTTSPNHEPQESHGDQQTNDR</sequence>
<feature type="region of interest" description="Disordered" evidence="1">
    <location>
        <begin position="40"/>
        <end position="59"/>
    </location>
</feature>
<feature type="compositionally biased region" description="Basic and acidic residues" evidence="1">
    <location>
        <begin position="46"/>
        <end position="59"/>
    </location>
</feature>
<protein>
    <submittedName>
        <fullName evidence="3">Com family DNA-binding transcriptional regulator</fullName>
    </submittedName>
</protein>
<dbReference type="Pfam" id="PF10122">
    <property type="entry name" value="Zn_ribbon_Com"/>
    <property type="match status" value="1"/>
</dbReference>
<dbReference type="PROSITE" id="PS00028">
    <property type="entry name" value="ZINC_FINGER_C2H2_1"/>
    <property type="match status" value="1"/>
</dbReference>
<evidence type="ECO:0000313" key="4">
    <source>
        <dbReference type="Proteomes" id="UP000886752"/>
    </source>
</evidence>
<comment type="caution">
    <text evidence="3">The sequence shown here is derived from an EMBL/GenBank/DDBJ whole genome shotgun (WGS) entry which is preliminary data.</text>
</comment>
<feature type="domain" description="C2H2-type" evidence="2">
    <location>
        <begin position="29"/>
        <end position="51"/>
    </location>
</feature>
<reference evidence="3" key="1">
    <citation type="journal article" date="2021" name="PeerJ">
        <title>Extensive microbial diversity within the chicken gut microbiome revealed by metagenomics and culture.</title>
        <authorList>
            <person name="Gilroy R."/>
            <person name="Ravi A."/>
            <person name="Getino M."/>
            <person name="Pursley I."/>
            <person name="Horton D.L."/>
            <person name="Alikhan N.F."/>
            <person name="Baker D."/>
            <person name="Gharbi K."/>
            <person name="Hall N."/>
            <person name="Watson M."/>
            <person name="Adriaenssens E.M."/>
            <person name="Foster-Nyarko E."/>
            <person name="Jarju S."/>
            <person name="Secka A."/>
            <person name="Antonio M."/>
            <person name="Oren A."/>
            <person name="Chaudhuri R.R."/>
            <person name="La Ragione R."/>
            <person name="Hildebrand F."/>
            <person name="Pallen M.J."/>
        </authorList>
    </citation>
    <scope>NUCLEOTIDE SEQUENCE</scope>
    <source>
        <strain evidence="3">ChiHecec2B26-446</strain>
    </source>
</reference>
<dbReference type="GO" id="GO:0003677">
    <property type="term" value="F:DNA binding"/>
    <property type="evidence" value="ECO:0007669"/>
    <property type="project" value="UniProtKB-KW"/>
</dbReference>
<gene>
    <name evidence="3" type="ORF">H9894_10345</name>
</gene>
<dbReference type="InterPro" id="IPR019294">
    <property type="entry name" value="Translation_reg_Com"/>
</dbReference>
<organism evidence="3 4">
    <name type="scientific">Candidatus Desulfovibrio intestinipullorum</name>
    <dbReference type="NCBI Taxonomy" id="2838536"/>
    <lineage>
        <taxon>Bacteria</taxon>
        <taxon>Pseudomonadati</taxon>
        <taxon>Thermodesulfobacteriota</taxon>
        <taxon>Desulfovibrionia</taxon>
        <taxon>Desulfovibrionales</taxon>
        <taxon>Desulfovibrionaceae</taxon>
        <taxon>Desulfovibrio</taxon>
    </lineage>
</organism>
<proteinExistence type="predicted"/>
<keyword evidence="3" id="KW-0238">DNA-binding</keyword>
<name>A0A9D1TRJ7_9BACT</name>
<dbReference type="InterPro" id="IPR013087">
    <property type="entry name" value="Znf_C2H2_type"/>
</dbReference>
<evidence type="ECO:0000313" key="3">
    <source>
        <dbReference type="EMBL" id="HIW01566.1"/>
    </source>
</evidence>
<dbReference type="EMBL" id="DXHV01000083">
    <property type="protein sequence ID" value="HIW01566.1"/>
    <property type="molecule type" value="Genomic_DNA"/>
</dbReference>
<reference evidence="3" key="2">
    <citation type="submission" date="2021-04" db="EMBL/GenBank/DDBJ databases">
        <authorList>
            <person name="Gilroy R."/>
        </authorList>
    </citation>
    <scope>NUCLEOTIDE SEQUENCE</scope>
    <source>
        <strain evidence="3">ChiHecec2B26-446</strain>
    </source>
</reference>
<dbReference type="Proteomes" id="UP000886752">
    <property type="component" value="Unassembled WGS sequence"/>
</dbReference>
<evidence type="ECO:0000259" key="2">
    <source>
        <dbReference type="PROSITE" id="PS00028"/>
    </source>
</evidence>
<accession>A0A9D1TRJ7</accession>